<dbReference type="Proteomes" id="UP000019194">
    <property type="component" value="Unassembled WGS sequence"/>
</dbReference>
<evidence type="ECO:0000313" key="1">
    <source>
        <dbReference type="EMBL" id="CDL41211.1"/>
    </source>
</evidence>
<dbReference type="EMBL" id="CBWP010000082">
    <property type="protein sequence ID" value="CDL41211.1"/>
    <property type="molecule type" value="Genomic_DNA"/>
</dbReference>
<comment type="caution">
    <text evidence="1">The sequence shown here is derived from an EMBL/GenBank/DDBJ whole genome shotgun (WGS) entry which is preliminary data.</text>
</comment>
<organism evidence="1 2">
    <name type="scientific">Citrobacter freundii</name>
    <dbReference type="NCBI Taxonomy" id="546"/>
    <lineage>
        <taxon>Bacteria</taxon>
        <taxon>Pseudomonadati</taxon>
        <taxon>Pseudomonadota</taxon>
        <taxon>Gammaproteobacteria</taxon>
        <taxon>Enterobacterales</taxon>
        <taxon>Enterobacteriaceae</taxon>
        <taxon>Citrobacter</taxon>
        <taxon>Citrobacter freundii complex</taxon>
    </lineage>
</organism>
<protein>
    <submittedName>
        <fullName evidence="1">Uncharacterized protein</fullName>
    </submittedName>
</protein>
<evidence type="ECO:0000313" key="2">
    <source>
        <dbReference type="Proteomes" id="UP000019194"/>
    </source>
</evidence>
<dbReference type="AlphaFoldDB" id="A0A7G2IYD0"/>
<name>A0A7G2IYD0_CITFR</name>
<accession>A0A7G2IYD0</accession>
<proteinExistence type="predicted"/>
<reference evidence="1 2" key="1">
    <citation type="submission" date="2013-10" db="EMBL/GenBank/DDBJ databases">
        <title>Antibiotic resistance diversity of beta-lactamase producers in the General Hospital Vienna.</title>
        <authorList>
            <person name="Barisic I."/>
            <person name="Mitteregger D."/>
            <person name="Hirschl A.M."/>
            <person name="Noehammer C."/>
            <person name="Wiesinger-Mayr H."/>
        </authorList>
    </citation>
    <scope>NUCLEOTIDE SEQUENCE [LARGE SCALE GENOMIC DNA]</scope>
    <source>
        <strain evidence="1 2">ISC11</strain>
    </source>
</reference>
<sequence length="40" mass="4503">MHDVALPVAANFLGERILRAGLRPPLLEWIKLRGDPRVVL</sequence>